<dbReference type="InterPro" id="IPR058530">
    <property type="entry name" value="Baseplate_J-like_C"/>
</dbReference>
<sequence length="355" mass="39457">MYESYEELMERKLAMTQDKRDRRQGSLIFDAMGPNAAETAAFYADLTMLEDRTFADTATGDDLTRRCAERGVIRKEATKATFYGSFVDAEGEAYPLKQGERFYLEPYYYQVLMEENGRVVLECETAGEDGNSYLGTLLPVNHLEGLAEAKLTELRTDGEDAESDDMLRKRYMDSFSADAFGGNVADYKLKVGALQNVGGVKVYPVWQGGGTVKLVIIDQGWKAPTEMELEALQKEIDPEKRGEGYGMAPIGHRVTVAGVTEVKCNVSMEITWQADADTESGKREIQERIEAYLLELRKAWAESEYLIARISYLESAALAATGVLDVQNCTINGQGSNLQMEADEIPVLGEFEVVV</sequence>
<feature type="domain" description="Baseplate J-like C-terminal" evidence="3">
    <location>
        <begin position="265"/>
        <end position="351"/>
    </location>
</feature>
<dbReference type="Pfam" id="PF26078">
    <property type="entry name" value="Baseplate_J_M"/>
    <property type="match status" value="1"/>
</dbReference>
<organism evidence="4 5">
    <name type="scientific">Anaerotignum lactatifermentans DSM 14214</name>
    <dbReference type="NCBI Taxonomy" id="1121323"/>
    <lineage>
        <taxon>Bacteria</taxon>
        <taxon>Bacillati</taxon>
        <taxon>Bacillota</taxon>
        <taxon>Clostridia</taxon>
        <taxon>Lachnospirales</taxon>
        <taxon>Anaerotignaceae</taxon>
        <taxon>Anaerotignum</taxon>
    </lineage>
</organism>
<evidence type="ECO:0000313" key="5">
    <source>
        <dbReference type="Proteomes" id="UP000183975"/>
    </source>
</evidence>
<dbReference type="Proteomes" id="UP000183975">
    <property type="component" value="Unassembled WGS sequence"/>
</dbReference>
<reference evidence="4 5" key="1">
    <citation type="submission" date="2016-11" db="EMBL/GenBank/DDBJ databases">
        <authorList>
            <person name="Jaros S."/>
            <person name="Januszkiewicz K."/>
            <person name="Wedrychowicz H."/>
        </authorList>
    </citation>
    <scope>NUCLEOTIDE SEQUENCE [LARGE SCALE GENOMIC DNA]</scope>
    <source>
        <strain evidence="4 5">DSM 14214</strain>
    </source>
</reference>
<evidence type="ECO:0000313" key="4">
    <source>
        <dbReference type="EMBL" id="SHK20949.1"/>
    </source>
</evidence>
<dbReference type="RefSeq" id="WP_072850348.1">
    <property type="nucleotide sequence ID" value="NZ_FRAH01000019.1"/>
</dbReference>
<dbReference type="Pfam" id="PF26079">
    <property type="entry name" value="Baseplate_J_C"/>
    <property type="match status" value="1"/>
</dbReference>
<evidence type="ECO:0000259" key="2">
    <source>
        <dbReference type="Pfam" id="PF26078"/>
    </source>
</evidence>
<dbReference type="PANTHER" id="PTHR37829:SF3">
    <property type="entry name" value="PROTEIN JAYE-RELATED"/>
    <property type="match status" value="1"/>
</dbReference>
<protein>
    <submittedName>
        <fullName evidence="4">Uncharacterized phage protein gp47/JayE</fullName>
    </submittedName>
</protein>
<proteinExistence type="inferred from homology"/>
<dbReference type="InterPro" id="IPR058531">
    <property type="entry name" value="Baseplate_J_M"/>
</dbReference>
<dbReference type="PANTHER" id="PTHR37829">
    <property type="entry name" value="PHAGE-LIKE ELEMENT PBSX PROTEIN XKDT"/>
    <property type="match status" value="1"/>
</dbReference>
<dbReference type="OrthoDB" id="2554267at2"/>
<evidence type="ECO:0000259" key="3">
    <source>
        <dbReference type="Pfam" id="PF26079"/>
    </source>
</evidence>
<comment type="similarity">
    <text evidence="1">Belongs to the Mu gp47/PBSX XkdT family.</text>
</comment>
<evidence type="ECO:0000256" key="1">
    <source>
        <dbReference type="ARBA" id="ARBA00038087"/>
    </source>
</evidence>
<dbReference type="AlphaFoldDB" id="A0A1M6QKY2"/>
<keyword evidence="5" id="KW-1185">Reference proteome</keyword>
<gene>
    <name evidence="4" type="ORF">SAMN02745138_01349</name>
</gene>
<dbReference type="EMBL" id="FRAH01000019">
    <property type="protein sequence ID" value="SHK20949.1"/>
    <property type="molecule type" value="Genomic_DNA"/>
</dbReference>
<accession>A0A1M6QKY2</accession>
<name>A0A1M6QKY2_9FIRM</name>
<feature type="domain" description="Baseplate J-like central" evidence="2">
    <location>
        <begin position="179"/>
        <end position="257"/>
    </location>
</feature>
<dbReference type="InterPro" id="IPR052399">
    <property type="entry name" value="Phage_Baseplate_Assmbl_Protein"/>
</dbReference>